<keyword evidence="5" id="KW-1185">Reference proteome</keyword>
<dbReference type="SUPFAM" id="SSF57850">
    <property type="entry name" value="RING/U-box"/>
    <property type="match status" value="1"/>
</dbReference>
<sequence length="488" mass="55561">MSSLSGYDAVVVVAAQQHDSASPPAASKHVVDDAFQEWLHTLKALVADAPAYNIQLEFDSLQSRLIQCEALNQQLHRDLKHKQAMGMHTHHIMRTKLSQCQVHLRAQENYMATISNATIDHPATPFVPNVQASRFPMTLAQRIILTVSPGLIGTGRCSKVPSLSVKYVVGRNTFADQGWAHFVEEHGPATPSGLNNVGRYYGVDPIRSTDDGFFPVRLLWEESGRRAPFILRYIDILRPSMQVVILRQGNVLKGGFMLWQHINPFDLASTDTIEQLASNLTARRHDVNVPDVPAELGALMKEVRKWMRRQQRQFAAAREERLLATIRALTLTEDQDIGEKILKLLLQHRRRLDQTRREAEARLQRTREHTNRLWVALKPEWKSVQNEVTCPLCFRKLWRAIILVPCGHAVCTSCTYESFKKIKDIDENPHFMCMTCGAMVSCRPLRAHTVENIVKELPQKDDDERVCCEEAGKWCGYLGEESWNEIFS</sequence>
<feature type="domain" description="RING-type" evidence="3">
    <location>
        <begin position="390"/>
        <end position="436"/>
    </location>
</feature>
<dbReference type="InParanoid" id="A0A2H3DSJ5"/>
<dbReference type="Proteomes" id="UP000217790">
    <property type="component" value="Unassembled WGS sequence"/>
</dbReference>
<evidence type="ECO:0000313" key="5">
    <source>
        <dbReference type="Proteomes" id="UP000217790"/>
    </source>
</evidence>
<dbReference type="InterPro" id="IPR001841">
    <property type="entry name" value="Znf_RING"/>
</dbReference>
<accession>A0A2H3DSJ5</accession>
<proteinExistence type="predicted"/>
<dbReference type="EMBL" id="KZ293655">
    <property type="protein sequence ID" value="PBK93828.1"/>
    <property type="molecule type" value="Genomic_DNA"/>
</dbReference>
<feature type="coiled-coil region" evidence="2">
    <location>
        <begin position="342"/>
        <end position="369"/>
    </location>
</feature>
<dbReference type="AlphaFoldDB" id="A0A2H3DSJ5"/>
<name>A0A2H3DSJ5_ARMGA</name>
<protein>
    <recommendedName>
        <fullName evidence="3">RING-type domain-containing protein</fullName>
    </recommendedName>
</protein>
<evidence type="ECO:0000256" key="1">
    <source>
        <dbReference type="PROSITE-ProRule" id="PRU00175"/>
    </source>
</evidence>
<dbReference type="GO" id="GO:0008270">
    <property type="term" value="F:zinc ion binding"/>
    <property type="evidence" value="ECO:0007669"/>
    <property type="project" value="UniProtKB-KW"/>
</dbReference>
<dbReference type="OrthoDB" id="3035474at2759"/>
<keyword evidence="2" id="KW-0175">Coiled coil</keyword>
<keyword evidence="1" id="KW-0862">Zinc</keyword>
<dbReference type="PROSITE" id="PS50089">
    <property type="entry name" value="ZF_RING_2"/>
    <property type="match status" value="1"/>
</dbReference>
<keyword evidence="1" id="KW-0479">Metal-binding</keyword>
<organism evidence="4 5">
    <name type="scientific">Armillaria gallica</name>
    <name type="common">Bulbous honey fungus</name>
    <name type="synonym">Armillaria bulbosa</name>
    <dbReference type="NCBI Taxonomy" id="47427"/>
    <lineage>
        <taxon>Eukaryota</taxon>
        <taxon>Fungi</taxon>
        <taxon>Dikarya</taxon>
        <taxon>Basidiomycota</taxon>
        <taxon>Agaricomycotina</taxon>
        <taxon>Agaricomycetes</taxon>
        <taxon>Agaricomycetidae</taxon>
        <taxon>Agaricales</taxon>
        <taxon>Marasmiineae</taxon>
        <taxon>Physalacriaceae</taxon>
        <taxon>Armillaria</taxon>
    </lineage>
</organism>
<keyword evidence="1" id="KW-0863">Zinc-finger</keyword>
<evidence type="ECO:0000256" key="2">
    <source>
        <dbReference type="SAM" id="Coils"/>
    </source>
</evidence>
<dbReference type="InterPro" id="IPR013083">
    <property type="entry name" value="Znf_RING/FYVE/PHD"/>
</dbReference>
<evidence type="ECO:0000259" key="3">
    <source>
        <dbReference type="PROSITE" id="PS50089"/>
    </source>
</evidence>
<dbReference type="Gene3D" id="3.30.40.10">
    <property type="entry name" value="Zinc/RING finger domain, C3HC4 (zinc finger)"/>
    <property type="match status" value="1"/>
</dbReference>
<gene>
    <name evidence="4" type="ORF">ARMGADRAFT_1029705</name>
</gene>
<evidence type="ECO:0000313" key="4">
    <source>
        <dbReference type="EMBL" id="PBK93828.1"/>
    </source>
</evidence>
<reference evidence="5" key="1">
    <citation type="journal article" date="2017" name="Nat. Ecol. Evol.">
        <title>Genome expansion and lineage-specific genetic innovations in the forest pathogenic fungi Armillaria.</title>
        <authorList>
            <person name="Sipos G."/>
            <person name="Prasanna A.N."/>
            <person name="Walter M.C."/>
            <person name="O'Connor E."/>
            <person name="Balint B."/>
            <person name="Krizsan K."/>
            <person name="Kiss B."/>
            <person name="Hess J."/>
            <person name="Varga T."/>
            <person name="Slot J."/>
            <person name="Riley R."/>
            <person name="Boka B."/>
            <person name="Rigling D."/>
            <person name="Barry K."/>
            <person name="Lee J."/>
            <person name="Mihaltcheva S."/>
            <person name="LaButti K."/>
            <person name="Lipzen A."/>
            <person name="Waldron R."/>
            <person name="Moloney N.M."/>
            <person name="Sperisen C."/>
            <person name="Kredics L."/>
            <person name="Vagvoelgyi C."/>
            <person name="Patrignani A."/>
            <person name="Fitzpatrick D."/>
            <person name="Nagy I."/>
            <person name="Doyle S."/>
            <person name="Anderson J.B."/>
            <person name="Grigoriev I.V."/>
            <person name="Gueldener U."/>
            <person name="Muensterkoetter M."/>
            <person name="Nagy L.G."/>
        </authorList>
    </citation>
    <scope>NUCLEOTIDE SEQUENCE [LARGE SCALE GENOMIC DNA]</scope>
    <source>
        <strain evidence="5">Ar21-2</strain>
    </source>
</reference>